<dbReference type="Pfam" id="PF00017">
    <property type="entry name" value="SH2"/>
    <property type="match status" value="1"/>
</dbReference>
<accession>A0A091ITK9</accession>
<dbReference type="PROSITE" id="PS50001">
    <property type="entry name" value="SH2"/>
    <property type="match status" value="1"/>
</dbReference>
<dbReference type="EC" id="2.7.10.2" evidence="16"/>
<dbReference type="EMBL" id="KK500853">
    <property type="protein sequence ID" value="KFP10888.1"/>
    <property type="molecule type" value="Genomic_DNA"/>
</dbReference>
<evidence type="ECO:0000256" key="15">
    <source>
        <dbReference type="PROSITE-ProRule" id="PRU10141"/>
    </source>
</evidence>
<dbReference type="SMART" id="SM00219">
    <property type="entry name" value="TyrKc"/>
    <property type="match status" value="1"/>
</dbReference>
<dbReference type="GO" id="GO:0005886">
    <property type="term" value="C:plasma membrane"/>
    <property type="evidence" value="ECO:0007669"/>
    <property type="project" value="UniProtKB-SubCell"/>
</dbReference>
<dbReference type="InterPro" id="IPR036028">
    <property type="entry name" value="SH3-like_dom_sf"/>
</dbReference>
<keyword evidence="11" id="KW-0449">Lipoprotein</keyword>
<dbReference type="InterPro" id="IPR001452">
    <property type="entry name" value="SH3_domain"/>
</dbReference>
<dbReference type="GO" id="GO:0051240">
    <property type="term" value="P:positive regulation of multicellular organismal process"/>
    <property type="evidence" value="ECO:0007669"/>
    <property type="project" value="UniProtKB-ARBA"/>
</dbReference>
<dbReference type="SMART" id="SM00326">
    <property type="entry name" value="SH3"/>
    <property type="match status" value="1"/>
</dbReference>
<evidence type="ECO:0000256" key="5">
    <source>
        <dbReference type="ARBA" id="ARBA00022679"/>
    </source>
</evidence>
<dbReference type="PROSITE" id="PS00109">
    <property type="entry name" value="PROTEIN_KINASE_TYR"/>
    <property type="match status" value="1"/>
</dbReference>
<dbReference type="GO" id="GO:0005829">
    <property type="term" value="C:cytosol"/>
    <property type="evidence" value="ECO:0007669"/>
    <property type="project" value="UniProtKB-SubCell"/>
</dbReference>
<evidence type="ECO:0000259" key="19">
    <source>
        <dbReference type="PROSITE" id="PS50011"/>
    </source>
</evidence>
<keyword evidence="21" id="KW-1185">Reference proteome</keyword>
<dbReference type="PRINTS" id="PR00452">
    <property type="entry name" value="SH3DOMAIN"/>
</dbReference>
<dbReference type="InterPro" id="IPR001245">
    <property type="entry name" value="Ser-Thr/Tyr_kinase_cat_dom"/>
</dbReference>
<dbReference type="PRINTS" id="PR00401">
    <property type="entry name" value="SH2DOMAIN"/>
</dbReference>
<evidence type="ECO:0000256" key="10">
    <source>
        <dbReference type="ARBA" id="ARBA00023137"/>
    </source>
</evidence>
<reference evidence="20 21" key="1">
    <citation type="submission" date="2014-04" db="EMBL/GenBank/DDBJ databases">
        <title>Genome evolution of avian class.</title>
        <authorList>
            <person name="Zhang G."/>
            <person name="Li C."/>
        </authorList>
    </citation>
    <scope>NUCLEOTIDE SEQUENCE [LARGE SCALE GENOMIC DNA]</scope>
    <source>
        <strain evidence="20">BGI_Z169</strain>
    </source>
</reference>
<evidence type="ECO:0000313" key="20">
    <source>
        <dbReference type="EMBL" id="KFP10888.1"/>
    </source>
</evidence>
<feature type="non-terminal residue" evidence="20">
    <location>
        <position position="1"/>
    </location>
</feature>
<keyword evidence="10 16" id="KW-0829">Tyrosine-protein kinase</keyword>
<dbReference type="FunFam" id="2.30.30.40:FF:000152">
    <property type="entry name" value="Tyrosine-protein kinase"/>
    <property type="match status" value="1"/>
</dbReference>
<keyword evidence="9 15" id="KW-0067">ATP-binding</keyword>
<sequence length="421" mass="48479">LPDKLVVALYNYEPKHDGDLGLRKGEKLRILEESGEWWKAQSLTTGQEGLIPYNFVAMVNSLEPEPWFFKNISRKEAQECWGPTPTRSPISPGSYSLSVRDFDQNQGETVKHYKIRNMDNGGYYISPRVTFSSLHELVEYYTRTPWWQDEWEVPRESLKLVEKLGAGQFGEVWMGFYNGHTKVAVKNLKQGSMSPSAFLAEANLMKNLQHPRLVRLYAVVTKEPIYIITEYMEKGSLVDFLKTSEGVKLSINKLLDMAAQIAEGMAFIEAKNYIHRDLRAANILVSDTLSCKIADFGLARLIEDNEYTAREGAKFPIKWTAPEAINYGTFTIKSDVWSFGILLTEIVTYGRIPYPGMTNPEVIQNLERGYRMPQPDNCPQELYELMMQCWKERPEDRPTFEYMKSVLEDFFTATEGQYQQQ</sequence>
<comment type="catalytic activity">
    <reaction evidence="12 16">
        <text>L-tyrosyl-[protein] + ATP = O-phospho-L-tyrosyl-[protein] + ADP + H(+)</text>
        <dbReference type="Rhea" id="RHEA:10596"/>
        <dbReference type="Rhea" id="RHEA-COMP:10136"/>
        <dbReference type="Rhea" id="RHEA-COMP:20101"/>
        <dbReference type="ChEBI" id="CHEBI:15378"/>
        <dbReference type="ChEBI" id="CHEBI:30616"/>
        <dbReference type="ChEBI" id="CHEBI:46858"/>
        <dbReference type="ChEBI" id="CHEBI:61978"/>
        <dbReference type="ChEBI" id="CHEBI:456216"/>
        <dbReference type="EC" id="2.7.10.2"/>
    </reaction>
</comment>
<comment type="subcellular location">
    <subcellularLocation>
        <location evidence="1">Cell membrane</location>
        <topology evidence="1">Lipid-anchor</topology>
        <orientation evidence="1">Cytoplasmic side</orientation>
    </subcellularLocation>
    <subcellularLocation>
        <location evidence="2">Cytoplasm</location>
        <location evidence="2">Cytosol</location>
    </subcellularLocation>
</comment>
<evidence type="ECO:0000256" key="7">
    <source>
        <dbReference type="ARBA" id="ARBA00022741"/>
    </source>
</evidence>
<evidence type="ECO:0000256" key="16">
    <source>
        <dbReference type="RuleBase" id="RU362096"/>
    </source>
</evidence>
<protein>
    <recommendedName>
        <fullName evidence="16">Tyrosine-protein kinase</fullName>
        <ecNumber evidence="16">2.7.10.2</ecNumber>
    </recommendedName>
</protein>
<dbReference type="InterPro" id="IPR008266">
    <property type="entry name" value="Tyr_kinase_AS"/>
</dbReference>
<name>A0A091ITK9_EGRGA</name>
<dbReference type="InterPro" id="IPR000980">
    <property type="entry name" value="SH2"/>
</dbReference>
<evidence type="ECO:0000256" key="13">
    <source>
        <dbReference type="PROSITE-ProRule" id="PRU00191"/>
    </source>
</evidence>
<feature type="non-terminal residue" evidence="20">
    <location>
        <position position="421"/>
    </location>
</feature>
<dbReference type="PROSITE" id="PS50002">
    <property type="entry name" value="SH3"/>
    <property type="match status" value="1"/>
</dbReference>
<feature type="domain" description="SH3" evidence="18">
    <location>
        <begin position="1"/>
        <end position="61"/>
    </location>
</feature>
<dbReference type="PROSITE" id="PS00107">
    <property type="entry name" value="PROTEIN_KINASE_ATP"/>
    <property type="match status" value="1"/>
</dbReference>
<keyword evidence="4" id="KW-0597">Phosphoprotein</keyword>
<dbReference type="SUPFAM" id="SSF56112">
    <property type="entry name" value="Protein kinase-like (PK-like)"/>
    <property type="match status" value="1"/>
</dbReference>
<feature type="binding site" evidence="15">
    <location>
        <position position="186"/>
    </location>
    <ligand>
        <name>ATP</name>
        <dbReference type="ChEBI" id="CHEBI:30616"/>
    </ligand>
</feature>
<evidence type="ECO:0000256" key="9">
    <source>
        <dbReference type="ARBA" id="ARBA00022840"/>
    </source>
</evidence>
<evidence type="ECO:0000313" key="21">
    <source>
        <dbReference type="Proteomes" id="UP000053119"/>
    </source>
</evidence>
<evidence type="ECO:0000256" key="1">
    <source>
        <dbReference type="ARBA" id="ARBA00004342"/>
    </source>
</evidence>
<dbReference type="STRING" id="188379.A0A091ITK9"/>
<evidence type="ECO:0000256" key="3">
    <source>
        <dbReference type="ARBA" id="ARBA00022443"/>
    </source>
</evidence>
<dbReference type="CDD" id="cd05067">
    <property type="entry name" value="PTKc_Lck_Blk"/>
    <property type="match status" value="1"/>
</dbReference>
<dbReference type="Pfam" id="PF07714">
    <property type="entry name" value="PK_Tyr_Ser-Thr"/>
    <property type="match status" value="1"/>
</dbReference>
<dbReference type="FunFam" id="3.30.200.20:FF:000036">
    <property type="entry name" value="Tyrosine-protein kinase"/>
    <property type="match status" value="1"/>
</dbReference>
<dbReference type="FunFam" id="1.10.510.10:FF:000553">
    <property type="entry name" value="Tyrosine-protein kinase"/>
    <property type="match status" value="1"/>
</dbReference>
<dbReference type="InterPro" id="IPR011009">
    <property type="entry name" value="Kinase-like_dom_sf"/>
</dbReference>
<evidence type="ECO:0000256" key="8">
    <source>
        <dbReference type="ARBA" id="ARBA00022777"/>
    </source>
</evidence>
<dbReference type="PRINTS" id="PR00109">
    <property type="entry name" value="TYRKINASE"/>
</dbReference>
<evidence type="ECO:0000256" key="11">
    <source>
        <dbReference type="ARBA" id="ARBA00023288"/>
    </source>
</evidence>
<dbReference type="Pfam" id="PF00018">
    <property type="entry name" value="SH3_1"/>
    <property type="match status" value="1"/>
</dbReference>
<dbReference type="Proteomes" id="UP000053119">
    <property type="component" value="Unassembled WGS sequence"/>
</dbReference>
<evidence type="ECO:0000256" key="4">
    <source>
        <dbReference type="ARBA" id="ARBA00022553"/>
    </source>
</evidence>
<dbReference type="InterPro" id="IPR000719">
    <property type="entry name" value="Prot_kinase_dom"/>
</dbReference>
<keyword evidence="8 16" id="KW-0418">Kinase</keyword>
<dbReference type="InterPro" id="IPR050198">
    <property type="entry name" value="Non-receptor_tyrosine_kinases"/>
</dbReference>
<dbReference type="Gene3D" id="2.30.30.40">
    <property type="entry name" value="SH3 Domains"/>
    <property type="match status" value="1"/>
</dbReference>
<dbReference type="PROSITE" id="PS50011">
    <property type="entry name" value="PROTEIN_KINASE_DOM"/>
    <property type="match status" value="1"/>
</dbReference>
<keyword evidence="13" id="KW-0727">SH2 domain</keyword>
<dbReference type="SMART" id="SM00252">
    <property type="entry name" value="SH2"/>
    <property type="match status" value="1"/>
</dbReference>
<evidence type="ECO:0000256" key="2">
    <source>
        <dbReference type="ARBA" id="ARBA00004514"/>
    </source>
</evidence>
<feature type="domain" description="SH2" evidence="17">
    <location>
        <begin position="67"/>
        <end position="145"/>
    </location>
</feature>
<dbReference type="Gene3D" id="3.30.200.20">
    <property type="entry name" value="Phosphorylase Kinase, domain 1"/>
    <property type="match status" value="1"/>
</dbReference>
<keyword evidence="3 14" id="KW-0728">SH3 domain</keyword>
<keyword evidence="6" id="KW-0519">Myristate</keyword>
<proteinExistence type="inferred from homology"/>
<evidence type="ECO:0000256" key="6">
    <source>
        <dbReference type="ARBA" id="ARBA00022707"/>
    </source>
</evidence>
<feature type="domain" description="Protein kinase" evidence="19">
    <location>
        <begin position="158"/>
        <end position="411"/>
    </location>
</feature>
<organism evidence="20 21">
    <name type="scientific">Egretta garzetta</name>
    <name type="common">Little egret</name>
    <dbReference type="NCBI Taxonomy" id="188379"/>
    <lineage>
        <taxon>Eukaryota</taxon>
        <taxon>Metazoa</taxon>
        <taxon>Chordata</taxon>
        <taxon>Craniata</taxon>
        <taxon>Vertebrata</taxon>
        <taxon>Euteleostomi</taxon>
        <taxon>Archelosauria</taxon>
        <taxon>Archosauria</taxon>
        <taxon>Dinosauria</taxon>
        <taxon>Saurischia</taxon>
        <taxon>Theropoda</taxon>
        <taxon>Coelurosauria</taxon>
        <taxon>Aves</taxon>
        <taxon>Neognathae</taxon>
        <taxon>Neoaves</taxon>
        <taxon>Aequornithes</taxon>
        <taxon>Pelecaniformes</taxon>
        <taxon>Ardeidae</taxon>
        <taxon>Egretta</taxon>
    </lineage>
</organism>
<evidence type="ECO:0000259" key="18">
    <source>
        <dbReference type="PROSITE" id="PS50002"/>
    </source>
</evidence>
<evidence type="ECO:0000259" key="17">
    <source>
        <dbReference type="PROSITE" id="PS50001"/>
    </source>
</evidence>
<dbReference type="AlphaFoldDB" id="A0A091ITK9"/>
<evidence type="ECO:0000256" key="14">
    <source>
        <dbReference type="PROSITE-ProRule" id="PRU00192"/>
    </source>
</evidence>
<dbReference type="InterPro" id="IPR020635">
    <property type="entry name" value="Tyr_kinase_cat_dom"/>
</dbReference>
<evidence type="ECO:0000256" key="12">
    <source>
        <dbReference type="ARBA" id="ARBA00051245"/>
    </source>
</evidence>
<dbReference type="Gene3D" id="3.30.505.10">
    <property type="entry name" value="SH2 domain"/>
    <property type="match status" value="1"/>
</dbReference>
<dbReference type="Gene3D" id="1.10.510.10">
    <property type="entry name" value="Transferase(Phosphotransferase) domain 1"/>
    <property type="match status" value="1"/>
</dbReference>
<gene>
    <name evidence="20" type="ORF">Z169_00269</name>
</gene>
<comment type="similarity">
    <text evidence="16">Belongs to the protein kinase superfamily. Tyr protein kinase family.</text>
</comment>
<dbReference type="GO" id="GO:0005524">
    <property type="term" value="F:ATP binding"/>
    <property type="evidence" value="ECO:0007669"/>
    <property type="project" value="UniProtKB-UniRule"/>
</dbReference>
<keyword evidence="5 16" id="KW-0808">Transferase</keyword>
<dbReference type="SUPFAM" id="SSF50044">
    <property type="entry name" value="SH3-domain"/>
    <property type="match status" value="1"/>
</dbReference>
<dbReference type="InterPro" id="IPR017441">
    <property type="entry name" value="Protein_kinase_ATP_BS"/>
</dbReference>
<dbReference type="InterPro" id="IPR036860">
    <property type="entry name" value="SH2_dom_sf"/>
</dbReference>
<keyword evidence="7 15" id="KW-0547">Nucleotide-binding</keyword>
<dbReference type="PANTHER" id="PTHR24418">
    <property type="entry name" value="TYROSINE-PROTEIN KINASE"/>
    <property type="match status" value="1"/>
</dbReference>
<dbReference type="SUPFAM" id="SSF55550">
    <property type="entry name" value="SH2 domain"/>
    <property type="match status" value="1"/>
</dbReference>
<dbReference type="GO" id="GO:0004715">
    <property type="term" value="F:non-membrane spanning protein tyrosine kinase activity"/>
    <property type="evidence" value="ECO:0007669"/>
    <property type="project" value="UniProtKB-EC"/>
</dbReference>